<gene>
    <name evidence="1" type="ORF">DSO57_1025048</name>
</gene>
<comment type="caution">
    <text evidence="1">The sequence shown here is derived from an EMBL/GenBank/DDBJ whole genome shotgun (WGS) entry which is preliminary data.</text>
</comment>
<protein>
    <submittedName>
        <fullName evidence="1">Uncharacterized protein</fullName>
    </submittedName>
</protein>
<reference evidence="1" key="1">
    <citation type="submission" date="2022-04" db="EMBL/GenBank/DDBJ databases">
        <title>Genome of the entomopathogenic fungus Entomophthora muscae.</title>
        <authorList>
            <person name="Elya C."/>
            <person name="Lovett B.R."/>
            <person name="Lee E."/>
            <person name="Macias A.M."/>
            <person name="Hajek A.E."/>
            <person name="De Bivort B.L."/>
            <person name="Kasson M.T."/>
            <person name="De Fine Licht H.H."/>
            <person name="Stajich J.E."/>
        </authorList>
    </citation>
    <scope>NUCLEOTIDE SEQUENCE</scope>
    <source>
        <strain evidence="1">Berkeley</strain>
    </source>
</reference>
<keyword evidence="2" id="KW-1185">Reference proteome</keyword>
<sequence>MSGIGDNNLTDACTEKQSASNALFLSKDAHNQLCALLLSSASRSQAAKFHEYSVGSHEFSLESYLSGYSGYLKIEQLLFYCRLSQ</sequence>
<accession>A0ACC2S4J9</accession>
<proteinExistence type="predicted"/>
<dbReference type="Proteomes" id="UP001165960">
    <property type="component" value="Unassembled WGS sequence"/>
</dbReference>
<dbReference type="EMBL" id="QTSX02005818">
    <property type="protein sequence ID" value="KAJ9057188.1"/>
    <property type="molecule type" value="Genomic_DNA"/>
</dbReference>
<organism evidence="1 2">
    <name type="scientific">Entomophthora muscae</name>
    <dbReference type="NCBI Taxonomy" id="34485"/>
    <lineage>
        <taxon>Eukaryota</taxon>
        <taxon>Fungi</taxon>
        <taxon>Fungi incertae sedis</taxon>
        <taxon>Zoopagomycota</taxon>
        <taxon>Entomophthoromycotina</taxon>
        <taxon>Entomophthoromycetes</taxon>
        <taxon>Entomophthorales</taxon>
        <taxon>Entomophthoraceae</taxon>
        <taxon>Entomophthora</taxon>
    </lineage>
</organism>
<name>A0ACC2S4J9_9FUNG</name>
<evidence type="ECO:0000313" key="1">
    <source>
        <dbReference type="EMBL" id="KAJ9057188.1"/>
    </source>
</evidence>
<evidence type="ECO:0000313" key="2">
    <source>
        <dbReference type="Proteomes" id="UP001165960"/>
    </source>
</evidence>